<keyword evidence="2" id="KW-1185">Reference proteome</keyword>
<dbReference type="OrthoDB" id="9854293at2"/>
<evidence type="ECO:0000313" key="1">
    <source>
        <dbReference type="EMBL" id="ARN74639.1"/>
    </source>
</evidence>
<dbReference type="EMBL" id="CP019343">
    <property type="protein sequence ID" value="ARN74639.1"/>
    <property type="molecule type" value="Genomic_DNA"/>
</dbReference>
<organism evidence="1 2">
    <name type="scientific">Oceanicoccus sagamiensis</name>
    <dbReference type="NCBI Taxonomy" id="716816"/>
    <lineage>
        <taxon>Bacteria</taxon>
        <taxon>Pseudomonadati</taxon>
        <taxon>Pseudomonadota</taxon>
        <taxon>Gammaproteobacteria</taxon>
        <taxon>Cellvibrionales</taxon>
        <taxon>Spongiibacteraceae</taxon>
        <taxon>Oceanicoccus</taxon>
    </lineage>
</organism>
<name>A0A1X9NGK8_9GAMM</name>
<gene>
    <name evidence="1" type="ORF">BST96_11205</name>
</gene>
<dbReference type="Proteomes" id="UP000193450">
    <property type="component" value="Chromosome"/>
</dbReference>
<dbReference type="RefSeq" id="WP_085758789.1">
    <property type="nucleotide sequence ID" value="NZ_CP019343.1"/>
</dbReference>
<reference evidence="1 2" key="1">
    <citation type="submission" date="2016-11" db="EMBL/GenBank/DDBJ databases">
        <title>Trade-off between light-utilization and light-protection in marine flavobacteria.</title>
        <authorList>
            <person name="Kumagai Y."/>
        </authorList>
    </citation>
    <scope>NUCLEOTIDE SEQUENCE [LARGE SCALE GENOMIC DNA]</scope>
    <source>
        <strain evidence="1 2">NBRC 107125</strain>
    </source>
</reference>
<sequence length="112" mass="12578">MDMISNIPQQHTFQPISFDEQVALVSECLLMAGAIKRHNEDAAIVFGDESTLDVVDDMARVMDGADELLAELTEEKPLNAFEAQELQLVWNKLRHLVAATYQGSYFSNSLYN</sequence>
<dbReference type="AlphaFoldDB" id="A0A1X9NGK8"/>
<dbReference type="KEGG" id="osg:BST96_11205"/>
<proteinExistence type="predicted"/>
<accession>A0A1X9NGK8</accession>
<protein>
    <submittedName>
        <fullName evidence="1">Uncharacterized protein</fullName>
    </submittedName>
</protein>
<evidence type="ECO:0000313" key="2">
    <source>
        <dbReference type="Proteomes" id="UP000193450"/>
    </source>
</evidence>